<evidence type="ECO:0000313" key="1">
    <source>
        <dbReference type="EMBL" id="CAB3717406.1"/>
    </source>
</evidence>
<reference evidence="1 4" key="2">
    <citation type="submission" date="2020-04" db="EMBL/GenBank/DDBJ databases">
        <authorList>
            <person name="De Canck E."/>
        </authorList>
    </citation>
    <scope>NUCLEOTIDE SEQUENCE [LARGE SCALE GENOMIC DNA]</scope>
    <source>
        <strain evidence="1 4">LMG 27174</strain>
    </source>
</reference>
<proteinExistence type="predicted"/>
<evidence type="ECO:0000313" key="2">
    <source>
        <dbReference type="EMBL" id="PMS27372.1"/>
    </source>
</evidence>
<dbReference type="EMBL" id="PNXY01000021">
    <property type="protein sequence ID" value="PMS27372.1"/>
    <property type="molecule type" value="Genomic_DNA"/>
</dbReference>
<name>A0A2N7WD97_9BURK</name>
<dbReference type="Proteomes" id="UP000494205">
    <property type="component" value="Unassembled WGS sequence"/>
</dbReference>
<gene>
    <name evidence="2" type="ORF">C0Z16_25475</name>
    <name evidence="1" type="ORF">LMG27174_04661</name>
</gene>
<protein>
    <submittedName>
        <fullName evidence="1">Uncharacterized protein</fullName>
    </submittedName>
</protein>
<dbReference type="EMBL" id="CADIJZ010000018">
    <property type="protein sequence ID" value="CAB3717406.1"/>
    <property type="molecule type" value="Genomic_DNA"/>
</dbReference>
<accession>A0A2N7WD97</accession>
<sequence>MLSERGRAAAFAVKFQKLALPSALVNSAAIREGLDATRGAVIQRAATRSITAASQRRVSGESAASQRSVMQLMSITALRDGRQRFGEPVCKARPACQ</sequence>
<dbReference type="Proteomes" id="UP000235659">
    <property type="component" value="Unassembled WGS sequence"/>
</dbReference>
<evidence type="ECO:0000313" key="3">
    <source>
        <dbReference type="Proteomes" id="UP000235659"/>
    </source>
</evidence>
<reference evidence="2 3" key="1">
    <citation type="submission" date="2018-01" db="EMBL/GenBank/DDBJ databases">
        <title>Whole genome analyses suggest that Burkholderia sensu lato contains two further novel genera in the rhizoxinica-symbiotica group Mycetohabitans gen. nov., and Trinickia gen. nov.: implications for the evolution of diazotrophy and nodulation in the Burkholderiaceae.</title>
        <authorList>
            <person name="Estrada-de los Santos P."/>
            <person name="Palmer M."/>
            <person name="Chavez-Ramirez B."/>
            <person name="Beukes C."/>
            <person name="Steenkamp E.T."/>
            <person name="Hirsch A.M."/>
            <person name="Manyaka P."/>
            <person name="Maluk M."/>
            <person name="Lafos M."/>
            <person name="Crook M."/>
            <person name="Gross E."/>
            <person name="Simon M.F."/>
            <person name="Bueno dos Reis Junior F."/>
            <person name="Poole P.S."/>
            <person name="Venter S.N."/>
            <person name="James E.K."/>
        </authorList>
    </citation>
    <scope>NUCLEOTIDE SEQUENCE [LARGE SCALE GENOMIC DNA]</scope>
    <source>
        <strain evidence="2 3">WSM 3937</strain>
    </source>
</reference>
<dbReference type="AlphaFoldDB" id="A0A2N7WD97"/>
<keyword evidence="3" id="KW-1185">Reference proteome</keyword>
<organism evidence="1 4">
    <name type="scientific">Paraburkholderia rhynchosiae</name>
    <dbReference type="NCBI Taxonomy" id="487049"/>
    <lineage>
        <taxon>Bacteria</taxon>
        <taxon>Pseudomonadati</taxon>
        <taxon>Pseudomonadota</taxon>
        <taxon>Betaproteobacteria</taxon>
        <taxon>Burkholderiales</taxon>
        <taxon>Burkholderiaceae</taxon>
        <taxon>Paraburkholderia</taxon>
    </lineage>
</organism>
<evidence type="ECO:0000313" key="4">
    <source>
        <dbReference type="Proteomes" id="UP000494205"/>
    </source>
</evidence>